<proteinExistence type="predicted"/>
<organism evidence="1 2">
    <name type="scientific">Cellulophaga phage phi46:3</name>
    <dbReference type="NCBI Taxonomy" id="1327985"/>
    <lineage>
        <taxon>Viruses</taxon>
        <taxon>Duplodnaviria</taxon>
        <taxon>Heunggongvirae</taxon>
        <taxon>Uroviricota</taxon>
        <taxon>Caudoviricetes</taxon>
        <taxon>Pachyviridae</taxon>
        <taxon>Bacelvirus</taxon>
        <taxon>Bacelvirus phi46tres</taxon>
    </lineage>
</organism>
<evidence type="ECO:0000313" key="2">
    <source>
        <dbReference type="Proteomes" id="UP000014727"/>
    </source>
</evidence>
<keyword evidence="2" id="KW-1185">Reference proteome</keyword>
<dbReference type="EMBL" id="KC821622">
    <property type="protein sequence ID" value="AGO48789.1"/>
    <property type="molecule type" value="Genomic_DNA"/>
</dbReference>
<reference evidence="1 2" key="1">
    <citation type="journal article" date="2013" name="Proc. Natl. Acad. Sci. U.S.A.">
        <title>Twelve previously unknown phage genera are ubiquitous in global oceans.</title>
        <authorList>
            <person name="Holmfeldt K."/>
            <person name="Solonenko N."/>
            <person name="Shah M."/>
            <person name="Corrier K."/>
            <person name="Riemann L."/>
            <person name="Verberkmoes N.C."/>
            <person name="Sullivan M.B."/>
        </authorList>
    </citation>
    <scope>NUCLEOTIDE SEQUENCE [LARGE SCALE GENOMIC DNA]</scope>
    <source>
        <strain evidence="1">Phi46:3</strain>
    </source>
</reference>
<name>R9ZZM8_9CAUD</name>
<gene>
    <name evidence="1" type="ORF">Phi46:3_gp045</name>
</gene>
<accession>R9ZZM8</accession>
<dbReference type="GeneID" id="16797319"/>
<evidence type="ECO:0000313" key="1">
    <source>
        <dbReference type="EMBL" id="AGO48789.1"/>
    </source>
</evidence>
<reference evidence="2" key="2">
    <citation type="submission" date="2013-03" db="EMBL/GenBank/DDBJ databases">
        <title>The Cellulophaga phages: a novel, diverse, and globally ubiquitous model system.</title>
        <authorList>
            <person name="Holmfeldt K."/>
            <person name="Solonenko N."/>
            <person name="Shah M."/>
            <person name="Corrier K."/>
            <person name="Riemann L."/>
            <person name="VerBerkmoes N.C."/>
            <person name="Sullivan M.B."/>
        </authorList>
    </citation>
    <scope>NUCLEOTIDE SEQUENCE [LARGE SCALE GENOMIC DNA]</scope>
</reference>
<protein>
    <submittedName>
        <fullName evidence="1">Uncharacterized protein</fullName>
    </submittedName>
</protein>
<dbReference type="KEGG" id="vg:16797319"/>
<dbReference type="Proteomes" id="UP000014727">
    <property type="component" value="Segment"/>
</dbReference>
<dbReference type="RefSeq" id="YP_008241088.1">
    <property type="nucleotide sequence ID" value="NC_021792.1"/>
</dbReference>
<sequence>METTYETGATSHAVNDLILYTDNTRELAALRDSIYRDILKTGWFGTGPKWKRFSQLERVARKHYINTLKSFNINPTEQKEFCQLYVNDFENWKSENK</sequence>